<proteinExistence type="predicted"/>
<organism evidence="1 2">
    <name type="scientific">Pristionchus mayeri</name>
    <dbReference type="NCBI Taxonomy" id="1317129"/>
    <lineage>
        <taxon>Eukaryota</taxon>
        <taxon>Metazoa</taxon>
        <taxon>Ecdysozoa</taxon>
        <taxon>Nematoda</taxon>
        <taxon>Chromadorea</taxon>
        <taxon>Rhabditida</taxon>
        <taxon>Rhabditina</taxon>
        <taxon>Diplogasteromorpha</taxon>
        <taxon>Diplogasteroidea</taxon>
        <taxon>Neodiplogasteridae</taxon>
        <taxon>Pristionchus</taxon>
    </lineage>
</organism>
<keyword evidence="2" id="KW-1185">Reference proteome</keyword>
<reference evidence="2" key="1">
    <citation type="submission" date="2022-10" db="EMBL/GenBank/DDBJ databases">
        <title>Genome assembly of Pristionchus species.</title>
        <authorList>
            <person name="Yoshida K."/>
            <person name="Sommer R.J."/>
        </authorList>
    </citation>
    <scope>NUCLEOTIDE SEQUENCE [LARGE SCALE GENOMIC DNA]</scope>
    <source>
        <strain evidence="2">RS5460</strain>
    </source>
</reference>
<feature type="non-terminal residue" evidence="1">
    <location>
        <position position="1"/>
    </location>
</feature>
<sequence length="104" mass="12215">RKRWSIALSNLAENGTSQCSPPFSGMPKLREKFPITRPTSLTQTMQRQKTHLTLCLRHLNRLWMLTGHEFQWKELKNSTFVKHIDPEKVVHLIQYRSVSSQTRA</sequence>
<evidence type="ECO:0000313" key="2">
    <source>
        <dbReference type="Proteomes" id="UP001328107"/>
    </source>
</evidence>
<name>A0AAN5CDA7_9BILA</name>
<evidence type="ECO:0000313" key="1">
    <source>
        <dbReference type="EMBL" id="GMR39272.1"/>
    </source>
</evidence>
<comment type="caution">
    <text evidence="1">The sequence shown here is derived from an EMBL/GenBank/DDBJ whole genome shotgun (WGS) entry which is preliminary data.</text>
</comment>
<dbReference type="EMBL" id="BTRK01000002">
    <property type="protein sequence ID" value="GMR39272.1"/>
    <property type="molecule type" value="Genomic_DNA"/>
</dbReference>
<accession>A0AAN5CDA7</accession>
<gene>
    <name evidence="1" type="ORF">PMAYCL1PPCAC_09467</name>
</gene>
<protein>
    <submittedName>
        <fullName evidence="1">Uncharacterized protein</fullName>
    </submittedName>
</protein>
<dbReference type="Proteomes" id="UP001328107">
    <property type="component" value="Unassembled WGS sequence"/>
</dbReference>
<dbReference type="AlphaFoldDB" id="A0AAN5CDA7"/>
<feature type="non-terminal residue" evidence="1">
    <location>
        <position position="104"/>
    </location>
</feature>